<dbReference type="AlphaFoldDB" id="A0A0B2A6S8"/>
<gene>
    <name evidence="1" type="ORF">LK09_10745</name>
</gene>
<dbReference type="Gene3D" id="3.30.530.20">
    <property type="match status" value="1"/>
</dbReference>
<evidence type="ECO:0000313" key="2">
    <source>
        <dbReference type="Proteomes" id="UP000031030"/>
    </source>
</evidence>
<name>A0A0B2A6S8_9MICO</name>
<accession>A0A0B2A6S8</accession>
<dbReference type="InterPro" id="IPR023393">
    <property type="entry name" value="START-like_dom_sf"/>
</dbReference>
<organism evidence="1 2">
    <name type="scientific">Microbacterium mangrovi</name>
    <dbReference type="NCBI Taxonomy" id="1348253"/>
    <lineage>
        <taxon>Bacteria</taxon>
        <taxon>Bacillati</taxon>
        <taxon>Actinomycetota</taxon>
        <taxon>Actinomycetes</taxon>
        <taxon>Micrococcales</taxon>
        <taxon>Microbacteriaceae</taxon>
        <taxon>Microbacterium</taxon>
    </lineage>
</organism>
<dbReference type="OrthoDB" id="5402478at2"/>
<dbReference type="STRING" id="1348253.LK09_10745"/>
<dbReference type="EMBL" id="JTDK01000010">
    <property type="protein sequence ID" value="KHK97291.1"/>
    <property type="molecule type" value="Genomic_DNA"/>
</dbReference>
<keyword evidence="2" id="KW-1185">Reference proteome</keyword>
<reference evidence="1 2" key="1">
    <citation type="submission" date="2014-11" db="EMBL/GenBank/DDBJ databases">
        <title>Genome sequence of Microbacterium mangrovi MUSC 115(T).</title>
        <authorList>
            <person name="Lee L.-H."/>
        </authorList>
    </citation>
    <scope>NUCLEOTIDE SEQUENCE [LARGE SCALE GENOMIC DNA]</scope>
    <source>
        <strain evidence="1 2">MUSC 115</strain>
    </source>
</reference>
<proteinExistence type="predicted"/>
<dbReference type="Proteomes" id="UP000031030">
    <property type="component" value="Unassembled WGS sequence"/>
</dbReference>
<dbReference type="RefSeq" id="WP_039399165.1">
    <property type="nucleotide sequence ID" value="NZ_JTDK01000010.1"/>
</dbReference>
<comment type="caution">
    <text evidence="1">The sequence shown here is derived from an EMBL/GenBank/DDBJ whole genome shotgun (WGS) entry which is preliminary data.</text>
</comment>
<protein>
    <recommendedName>
        <fullName evidence="3">Polyketide cyclase</fullName>
    </recommendedName>
</protein>
<sequence length="170" mass="18558">MDAAYAFESRWDAPAPPERCWPLLEGVVLSDRSWWPGVSVPDPPVRIAPGEQLTFRVRSPAGYVLRMRLRLTDVQPGIRIAAESTGDLEGTGSIELTRTSVGGSLITIRWTVTTRRAWMNATARVLRPVFVAVHDRVMRTGERALLAELASEVRNAGNPGESSDPPPSAG</sequence>
<evidence type="ECO:0000313" key="1">
    <source>
        <dbReference type="EMBL" id="KHK97291.1"/>
    </source>
</evidence>
<evidence type="ECO:0008006" key="3">
    <source>
        <dbReference type="Google" id="ProtNLM"/>
    </source>
</evidence>
<dbReference type="SUPFAM" id="SSF55961">
    <property type="entry name" value="Bet v1-like"/>
    <property type="match status" value="1"/>
</dbReference>